<dbReference type="Proteomes" id="UP000821845">
    <property type="component" value="Chromosome 4"/>
</dbReference>
<protein>
    <submittedName>
        <fullName evidence="1">Uncharacterized protein</fullName>
    </submittedName>
</protein>
<evidence type="ECO:0000313" key="2">
    <source>
        <dbReference type="Proteomes" id="UP000821845"/>
    </source>
</evidence>
<sequence length="142" mass="15543">MVASGCDRGGYLNASKATVIPRIFSFEKANFVRRRSRVGTSQKFRRTSPSSVAITRRHSSERAATAGTTSQTMRGELLRTVAHCSVCVVHYGHRANNGGQRCFIAPSSPRSQRLLSVVAGRHWPTVVLPRCDGNAPERLAMC</sequence>
<comment type="caution">
    <text evidence="1">The sequence shown here is derived from an EMBL/GenBank/DDBJ whole genome shotgun (WGS) entry which is preliminary data.</text>
</comment>
<organism evidence="1 2">
    <name type="scientific">Hyalomma asiaticum</name>
    <name type="common">Tick</name>
    <dbReference type="NCBI Taxonomy" id="266040"/>
    <lineage>
        <taxon>Eukaryota</taxon>
        <taxon>Metazoa</taxon>
        <taxon>Ecdysozoa</taxon>
        <taxon>Arthropoda</taxon>
        <taxon>Chelicerata</taxon>
        <taxon>Arachnida</taxon>
        <taxon>Acari</taxon>
        <taxon>Parasitiformes</taxon>
        <taxon>Ixodida</taxon>
        <taxon>Ixodoidea</taxon>
        <taxon>Ixodidae</taxon>
        <taxon>Hyalomminae</taxon>
        <taxon>Hyalomma</taxon>
    </lineage>
</organism>
<gene>
    <name evidence="1" type="ORF">HPB50_003696</name>
</gene>
<accession>A0ACB7SDQ2</accession>
<evidence type="ECO:0000313" key="1">
    <source>
        <dbReference type="EMBL" id="KAH6932202.1"/>
    </source>
</evidence>
<reference evidence="1" key="1">
    <citation type="submission" date="2020-05" db="EMBL/GenBank/DDBJ databases">
        <title>Large-scale comparative analyses of tick genomes elucidate their genetic diversity and vector capacities.</title>
        <authorList>
            <person name="Jia N."/>
            <person name="Wang J."/>
            <person name="Shi W."/>
            <person name="Du L."/>
            <person name="Sun Y."/>
            <person name="Zhan W."/>
            <person name="Jiang J."/>
            <person name="Wang Q."/>
            <person name="Zhang B."/>
            <person name="Ji P."/>
            <person name="Sakyi L.B."/>
            <person name="Cui X."/>
            <person name="Yuan T."/>
            <person name="Jiang B."/>
            <person name="Yang W."/>
            <person name="Lam T.T.-Y."/>
            <person name="Chang Q."/>
            <person name="Ding S."/>
            <person name="Wang X."/>
            <person name="Zhu J."/>
            <person name="Ruan X."/>
            <person name="Zhao L."/>
            <person name="Wei J."/>
            <person name="Que T."/>
            <person name="Du C."/>
            <person name="Cheng J."/>
            <person name="Dai P."/>
            <person name="Han X."/>
            <person name="Huang E."/>
            <person name="Gao Y."/>
            <person name="Liu J."/>
            <person name="Shao H."/>
            <person name="Ye R."/>
            <person name="Li L."/>
            <person name="Wei W."/>
            <person name="Wang X."/>
            <person name="Wang C."/>
            <person name="Yang T."/>
            <person name="Huo Q."/>
            <person name="Li W."/>
            <person name="Guo W."/>
            <person name="Chen H."/>
            <person name="Zhou L."/>
            <person name="Ni X."/>
            <person name="Tian J."/>
            <person name="Zhou Y."/>
            <person name="Sheng Y."/>
            <person name="Liu T."/>
            <person name="Pan Y."/>
            <person name="Xia L."/>
            <person name="Li J."/>
            <person name="Zhao F."/>
            <person name="Cao W."/>
        </authorList>
    </citation>
    <scope>NUCLEOTIDE SEQUENCE</scope>
    <source>
        <strain evidence="1">Hyas-2018</strain>
    </source>
</reference>
<proteinExistence type="predicted"/>
<dbReference type="EMBL" id="CM023484">
    <property type="protein sequence ID" value="KAH6932202.1"/>
    <property type="molecule type" value="Genomic_DNA"/>
</dbReference>
<keyword evidence="2" id="KW-1185">Reference proteome</keyword>
<name>A0ACB7SDQ2_HYAAI</name>